<sequence>SGKLLTAPRFHQQNPISYRHLSQHNCNTMRESSIISRQSSPANPWLAYRLYMAGNKSHAPR</sequence>
<gene>
    <name evidence="1" type="ORF">COCCADRAFT_94350</name>
</gene>
<dbReference type="Proteomes" id="UP000053841">
    <property type="component" value="Unassembled WGS sequence"/>
</dbReference>
<organism evidence="1 2">
    <name type="scientific">Cochliobolus carbonum (strain 26-R-13)</name>
    <name type="common">Maize leaf spot fungus</name>
    <name type="synonym">Bipolaris zeicola</name>
    <dbReference type="NCBI Taxonomy" id="930089"/>
    <lineage>
        <taxon>Eukaryota</taxon>
        <taxon>Fungi</taxon>
        <taxon>Dikarya</taxon>
        <taxon>Ascomycota</taxon>
        <taxon>Pezizomycotina</taxon>
        <taxon>Dothideomycetes</taxon>
        <taxon>Pleosporomycetidae</taxon>
        <taxon>Pleosporales</taxon>
        <taxon>Pleosporineae</taxon>
        <taxon>Pleosporaceae</taxon>
        <taxon>Bipolaris</taxon>
    </lineage>
</organism>
<proteinExistence type="predicted"/>
<reference evidence="1 2" key="1">
    <citation type="journal article" date="2013" name="PLoS Genet.">
        <title>Comparative genome structure, secondary metabolite, and effector coding capacity across Cochliobolus pathogens.</title>
        <authorList>
            <person name="Condon B.J."/>
            <person name="Leng Y."/>
            <person name="Wu D."/>
            <person name="Bushley K.E."/>
            <person name="Ohm R.A."/>
            <person name="Otillar R."/>
            <person name="Martin J."/>
            <person name="Schackwitz W."/>
            <person name="Grimwood J."/>
            <person name="MohdZainudin N."/>
            <person name="Xue C."/>
            <person name="Wang R."/>
            <person name="Manning V.A."/>
            <person name="Dhillon B."/>
            <person name="Tu Z.J."/>
            <person name="Steffenson B.J."/>
            <person name="Salamov A."/>
            <person name="Sun H."/>
            <person name="Lowry S."/>
            <person name="LaButti K."/>
            <person name="Han J."/>
            <person name="Copeland A."/>
            <person name="Lindquist E."/>
            <person name="Barry K."/>
            <person name="Schmutz J."/>
            <person name="Baker S.E."/>
            <person name="Ciuffetti L.M."/>
            <person name="Grigoriev I.V."/>
            <person name="Zhong S."/>
            <person name="Turgeon B.G."/>
        </authorList>
    </citation>
    <scope>NUCLEOTIDE SEQUENCE [LARGE SCALE GENOMIC DNA]</scope>
    <source>
        <strain evidence="1 2">26-R-13</strain>
    </source>
</reference>
<evidence type="ECO:0000313" key="1">
    <source>
        <dbReference type="EMBL" id="EUC34133.1"/>
    </source>
</evidence>
<name>W6Y854_COCC2</name>
<dbReference type="RefSeq" id="XP_007711604.1">
    <property type="nucleotide sequence ID" value="XM_007713414.1"/>
</dbReference>
<feature type="non-terminal residue" evidence="1">
    <location>
        <position position="1"/>
    </location>
</feature>
<dbReference type="GeneID" id="19153737"/>
<protein>
    <submittedName>
        <fullName evidence="1">Uncharacterized protein</fullName>
    </submittedName>
</protein>
<dbReference type="AlphaFoldDB" id="W6Y854"/>
<dbReference type="EMBL" id="KI964597">
    <property type="protein sequence ID" value="EUC34133.1"/>
    <property type="molecule type" value="Genomic_DNA"/>
</dbReference>
<evidence type="ECO:0000313" key="2">
    <source>
        <dbReference type="Proteomes" id="UP000053841"/>
    </source>
</evidence>
<dbReference type="HOGENOM" id="CLU_3055849_0_0_1"/>
<accession>W6Y854</accession>
<keyword evidence="2" id="KW-1185">Reference proteome</keyword>
<dbReference type="KEGG" id="bze:COCCADRAFT_94350"/>